<evidence type="ECO:0000256" key="5">
    <source>
        <dbReference type="ARBA" id="ARBA00022884"/>
    </source>
</evidence>
<dbReference type="InterPro" id="IPR015847">
    <property type="entry name" value="ExoRNase_PH_dom2"/>
</dbReference>
<evidence type="ECO:0000256" key="6">
    <source>
        <dbReference type="HAMAP-Rule" id="MF_00564"/>
    </source>
</evidence>
<gene>
    <name evidence="6" type="primary">rph</name>
    <name evidence="9" type="ORF">ST1E_0620</name>
</gene>
<dbReference type="Pfam" id="PF03725">
    <property type="entry name" value="RNase_PH_C"/>
    <property type="match status" value="1"/>
</dbReference>
<dbReference type="InterPro" id="IPR018336">
    <property type="entry name" value="RNase_PH_CS"/>
</dbReference>
<dbReference type="Gene3D" id="3.30.230.70">
    <property type="entry name" value="GHMP Kinase, N-terminal domain"/>
    <property type="match status" value="1"/>
</dbReference>
<dbReference type="PROSITE" id="PS01277">
    <property type="entry name" value="RIBONUCLEASE_PH"/>
    <property type="match status" value="1"/>
</dbReference>
<feature type="binding site" evidence="6">
    <location>
        <position position="90"/>
    </location>
    <ligand>
        <name>phosphate</name>
        <dbReference type="ChEBI" id="CHEBI:43474"/>
        <note>substrate</note>
    </ligand>
</feature>
<keyword evidence="2 6" id="KW-0698">rRNA processing</keyword>
<dbReference type="HAMAP" id="MF_00564">
    <property type="entry name" value="RNase_PH"/>
    <property type="match status" value="1"/>
</dbReference>
<comment type="similarity">
    <text evidence="1 6">Belongs to the RNase PH family.</text>
</comment>
<dbReference type="GO" id="GO:0000049">
    <property type="term" value="F:tRNA binding"/>
    <property type="evidence" value="ECO:0007669"/>
    <property type="project" value="UniProtKB-UniRule"/>
</dbReference>
<evidence type="ECO:0000256" key="1">
    <source>
        <dbReference type="ARBA" id="ARBA00006678"/>
    </source>
</evidence>
<dbReference type="InterPro" id="IPR036345">
    <property type="entry name" value="ExoRNase_PH_dom2_sf"/>
</dbReference>
<dbReference type="AlphaFoldDB" id="M1L8V7"/>
<keyword evidence="4 6" id="KW-0819">tRNA processing</keyword>
<keyword evidence="3 6" id="KW-0820">tRNA-binding</keyword>
<dbReference type="OrthoDB" id="9802265at2"/>
<dbReference type="Proteomes" id="UP000011658">
    <property type="component" value="Chromosome"/>
</dbReference>
<dbReference type="InterPro" id="IPR001247">
    <property type="entry name" value="ExoRNase_PH_dom1"/>
</dbReference>
<comment type="function">
    <text evidence="6">Phosphorolytic 3'-5' exoribonuclease that plays an important role in tRNA 3'-end maturation. Removes nucleotide residues following the 3'-CCA terminus of tRNAs; can also add nucleotides to the ends of RNA molecules by using nucleoside diphosphates as substrates, but this may not be physiologically important. Probably plays a role in initiation of 16S rRNA degradation (leading to ribosome degradation) during starvation.</text>
</comment>
<evidence type="ECO:0000256" key="4">
    <source>
        <dbReference type="ARBA" id="ARBA00022694"/>
    </source>
</evidence>
<protein>
    <recommendedName>
        <fullName evidence="6">Ribonuclease PH</fullName>
        <shortName evidence="6">RNase PH</shortName>
        <ecNumber evidence="6">2.7.7.56</ecNumber>
    </recommendedName>
    <alternativeName>
        <fullName evidence="6">tRNA nucleotidyltransferase</fullName>
    </alternativeName>
</protein>
<reference evidence="9 10" key="1">
    <citation type="journal article" date="2013" name="Genome Biol. Evol.">
        <title>Genome evolution and phylogenomic analysis of candidatus kinetoplastibacterium, the betaproteobacterial endosymbionts of strigomonas and angomonas.</title>
        <authorList>
            <person name="Alves J.M."/>
            <person name="Serrano M.G."/>
            <person name="Maia da Silva F."/>
            <person name="Voegtly L.J."/>
            <person name="Matveyev A.V."/>
            <person name="Teixeira M.M."/>
            <person name="Camargo E.P."/>
            <person name="Buck G.A."/>
        </authorList>
    </citation>
    <scope>NUCLEOTIDE SEQUENCE [LARGE SCALE GENOMIC DNA]</scope>
    <source>
        <strain evidence="9 10">TCC219</strain>
    </source>
</reference>
<dbReference type="NCBIfam" id="TIGR01966">
    <property type="entry name" value="RNasePH"/>
    <property type="match status" value="1"/>
</dbReference>
<dbReference type="GO" id="GO:0016075">
    <property type="term" value="P:rRNA catabolic process"/>
    <property type="evidence" value="ECO:0007669"/>
    <property type="project" value="UniProtKB-UniRule"/>
</dbReference>
<keyword evidence="6 9" id="KW-0808">Transferase</keyword>
<proteinExistence type="inferred from homology"/>
<evidence type="ECO:0000259" key="7">
    <source>
        <dbReference type="Pfam" id="PF01138"/>
    </source>
</evidence>
<dbReference type="SUPFAM" id="SSF54211">
    <property type="entry name" value="Ribosomal protein S5 domain 2-like"/>
    <property type="match status" value="1"/>
</dbReference>
<dbReference type="KEGG" id="kga:ST1E_0620"/>
<dbReference type="PANTHER" id="PTHR11953:SF0">
    <property type="entry name" value="EXOSOME COMPLEX COMPONENT RRP41"/>
    <property type="match status" value="1"/>
</dbReference>
<dbReference type="GO" id="GO:0000175">
    <property type="term" value="F:3'-5'-RNA exonuclease activity"/>
    <property type="evidence" value="ECO:0007669"/>
    <property type="project" value="UniProtKB-UniRule"/>
</dbReference>
<dbReference type="FunFam" id="3.30.230.70:FF:000003">
    <property type="entry name" value="Ribonuclease PH"/>
    <property type="match status" value="1"/>
</dbReference>
<comment type="subunit">
    <text evidence="6">Homohexameric ring arranged as a trimer of dimers.</text>
</comment>
<feature type="domain" description="Exoribonuclease phosphorolytic" evidence="7">
    <location>
        <begin position="13"/>
        <end position="144"/>
    </location>
</feature>
<dbReference type="EMBL" id="CP003806">
    <property type="protein sequence ID" value="AGF49018.1"/>
    <property type="molecule type" value="Genomic_DNA"/>
</dbReference>
<dbReference type="PATRIC" id="fig|1208921.3.peg.297"/>
<dbReference type="HOGENOM" id="CLU_050858_0_0_4"/>
<accession>M1L8V7</accession>
<dbReference type="GO" id="GO:0008033">
    <property type="term" value="P:tRNA processing"/>
    <property type="evidence" value="ECO:0007669"/>
    <property type="project" value="UniProtKB-UniRule"/>
</dbReference>
<dbReference type="Pfam" id="PF01138">
    <property type="entry name" value="RNase_PH"/>
    <property type="match status" value="1"/>
</dbReference>
<dbReference type="InterPro" id="IPR020568">
    <property type="entry name" value="Ribosomal_Su5_D2-typ_SF"/>
</dbReference>
<dbReference type="eggNOG" id="COG0689">
    <property type="taxonomic scope" value="Bacteria"/>
</dbReference>
<dbReference type="InterPro" id="IPR050080">
    <property type="entry name" value="RNase_PH"/>
</dbReference>
<evidence type="ECO:0000256" key="2">
    <source>
        <dbReference type="ARBA" id="ARBA00022552"/>
    </source>
</evidence>
<organism evidence="9 10">
    <name type="scientific">Candidatus Kinetoplastidibacterium galati TCC219</name>
    <dbReference type="NCBI Taxonomy" id="1208921"/>
    <lineage>
        <taxon>Bacteria</taxon>
        <taxon>Pseudomonadati</taxon>
        <taxon>Pseudomonadota</taxon>
        <taxon>Betaproteobacteria</taxon>
        <taxon>Candidatus Kinetoplastidibacterium</taxon>
    </lineage>
</organism>
<dbReference type="GO" id="GO:0009022">
    <property type="term" value="F:tRNA nucleotidyltransferase activity"/>
    <property type="evidence" value="ECO:0007669"/>
    <property type="project" value="UniProtKB-UniRule"/>
</dbReference>
<evidence type="ECO:0000313" key="9">
    <source>
        <dbReference type="EMBL" id="AGF49018.1"/>
    </source>
</evidence>
<dbReference type="GO" id="GO:0031125">
    <property type="term" value="P:rRNA 3'-end processing"/>
    <property type="evidence" value="ECO:0007669"/>
    <property type="project" value="UniProtKB-ARBA"/>
</dbReference>
<evidence type="ECO:0000256" key="3">
    <source>
        <dbReference type="ARBA" id="ARBA00022555"/>
    </source>
</evidence>
<evidence type="ECO:0000313" key="10">
    <source>
        <dbReference type="Proteomes" id="UP000011658"/>
    </source>
</evidence>
<comment type="catalytic activity">
    <reaction evidence="6">
        <text>tRNA(n+1) + phosphate = tRNA(n) + a ribonucleoside 5'-diphosphate</text>
        <dbReference type="Rhea" id="RHEA:10628"/>
        <dbReference type="Rhea" id="RHEA-COMP:17343"/>
        <dbReference type="Rhea" id="RHEA-COMP:17344"/>
        <dbReference type="ChEBI" id="CHEBI:43474"/>
        <dbReference type="ChEBI" id="CHEBI:57930"/>
        <dbReference type="ChEBI" id="CHEBI:173114"/>
        <dbReference type="EC" id="2.7.7.56"/>
    </reaction>
</comment>
<dbReference type="PANTHER" id="PTHR11953">
    <property type="entry name" value="EXOSOME COMPLEX COMPONENT"/>
    <property type="match status" value="1"/>
</dbReference>
<keyword evidence="6 9" id="KW-0548">Nucleotidyltransferase</keyword>
<keyword evidence="5" id="KW-0694">RNA-binding</keyword>
<feature type="binding site" evidence="6">
    <location>
        <begin position="128"/>
        <end position="130"/>
    </location>
    <ligand>
        <name>phosphate</name>
        <dbReference type="ChEBI" id="CHEBI:43474"/>
        <note>substrate</note>
    </ligand>
</feature>
<sequence length="241" mass="26868">MKFNRVSNRSFNQLRDFEIIRNFTNQAAGSVFVKAGNTYVLCTATIVENVPDFVKKHVDCGWVTAEYSMLPSATKIRSNRESVYGRQTGRSQEIQRFIGRSIRSMFDLRLLGARTIHFDCDVIQADGGTRCASVTGSCVAAFDAVSYLLNNSLISKNPICNNIAAVSVGKSKKQLLLDMDYLEDCNCDVDMNVVMDSKGRFIEIQATGEKSLLSRDDINSMLDLAQEGISKLINIQKECFN</sequence>
<feature type="domain" description="Exoribonuclease phosphorolytic" evidence="8">
    <location>
        <begin position="163"/>
        <end position="228"/>
    </location>
</feature>
<dbReference type="InterPro" id="IPR002381">
    <property type="entry name" value="RNase_PH_bac-type"/>
</dbReference>
<keyword evidence="10" id="KW-1185">Reference proteome</keyword>
<dbReference type="SUPFAM" id="SSF55666">
    <property type="entry name" value="Ribonuclease PH domain 2-like"/>
    <property type="match status" value="1"/>
</dbReference>
<name>M1L8V7_9PROT</name>
<dbReference type="InterPro" id="IPR027408">
    <property type="entry name" value="PNPase/RNase_PH_dom_sf"/>
</dbReference>
<dbReference type="EC" id="2.7.7.56" evidence="6"/>
<dbReference type="STRING" id="1208921.ST1E_0620"/>
<dbReference type="RefSeq" id="WP_015389503.1">
    <property type="nucleotide sequence ID" value="NC_020284.1"/>
</dbReference>
<evidence type="ECO:0000259" key="8">
    <source>
        <dbReference type="Pfam" id="PF03725"/>
    </source>
</evidence>